<dbReference type="SUPFAM" id="SSF56219">
    <property type="entry name" value="DNase I-like"/>
    <property type="match status" value="1"/>
</dbReference>
<dbReference type="Pfam" id="PF00076">
    <property type="entry name" value="RRM_1"/>
    <property type="match status" value="1"/>
</dbReference>
<dbReference type="Pfam" id="PF13966">
    <property type="entry name" value="zf-RVT"/>
    <property type="match status" value="1"/>
</dbReference>
<evidence type="ECO:0000259" key="4">
    <source>
        <dbReference type="PROSITE" id="PS50102"/>
    </source>
</evidence>
<dbReference type="InterPro" id="IPR012677">
    <property type="entry name" value="Nucleotide-bd_a/b_plait_sf"/>
</dbReference>
<proteinExistence type="predicted"/>
<dbReference type="Gene3D" id="3.60.10.10">
    <property type="entry name" value="Endonuclease/exonuclease/phosphatase"/>
    <property type="match status" value="1"/>
</dbReference>
<feature type="region of interest" description="Disordered" evidence="3">
    <location>
        <begin position="215"/>
        <end position="237"/>
    </location>
</feature>
<keyword evidence="7" id="KW-1185">Reference proteome</keyword>
<keyword evidence="1" id="KW-0694">RNA-binding</keyword>
<dbReference type="PANTHER" id="PTHR33116">
    <property type="entry name" value="REVERSE TRANSCRIPTASE ZINC-BINDING DOMAIN-CONTAINING PROTEIN-RELATED-RELATED"/>
    <property type="match status" value="1"/>
</dbReference>
<dbReference type="CDD" id="cd00590">
    <property type="entry name" value="RRM_SF"/>
    <property type="match status" value="1"/>
</dbReference>
<dbReference type="InterPro" id="IPR000504">
    <property type="entry name" value="RRM_dom"/>
</dbReference>
<dbReference type="PROSITE" id="PS50878">
    <property type="entry name" value="RT_POL"/>
    <property type="match status" value="1"/>
</dbReference>
<dbReference type="InterPro" id="IPR000477">
    <property type="entry name" value="RT_dom"/>
</dbReference>
<sequence length="1894" mass="212862">MRERGRSRFRTSSHGHLAGELVHRSAPYDGRSSLGIVQQAEDGGASRAGHQKVNLREQDGATGGESKSRYQRFVTFYFTNFPEHIRHFHLRKALEVCGIMENVYVPRKYNVQGKRYGFVRYSNVRDVTKLLNAINEISFGQYRLWANVASFDKEYKRWRGWNERHGGGRKIVRTRHREGEFLQQGVGKLRVYEGAGEGIKIGTVLVSMGSGKRKLGEGGEGVEAQKDSTVGDTTGERGVRGRERPMFTGASTKLVRKYTSTCDDVKWARKGVVATVMNGEVVSMVQQRIEDAGFTNLVITPMGADKVFIYCKSELDIMCTINGARQFFKFFFSAFVRWDKDILPFQRGAWVRLYGVPLHAWSEIFFKLCVLDCGRYLRTDSVSLDRDRFDYARVLIATHSLEVLNETVTVSVHGELCDIKIVEEWGLIIGEDACLFEDVEGEAASVSENLSDHGDWDQRNTVNALIENITGELERAEGELSAHSKAHSGDGMTDFGVTRPLGNGDTVLEPFVTTTVQCNPVHLETQQAPVAEELERPHELLECGEHEEGSRKAMGSNSTNIRRKRHLSCPPGGGRSNNSGPWSLEWLEDNNIGEAGIIVSAKKKIIRNNRLQRARNDELTKVPTKKKVRGVLRHTVSSLKKVARLPCKDRAEVIKILKKEVRKRSGRQIVDKSVNVVTQVNSNSGSSLGSVNKDWEHWVALHGSAEVAEEDERGMGKAIGVTFTGDANRFQVLSRGGQGQKKSRVVGEGVGGGKAGLGGLEKRKEVRKLIGDMKPLIVCLQETKMGVCEDFFCASLWGSSPHAYSFRPSAGASGGLLVMWDTVEVEVWSSASFNHVVQIHGRFIKSDKEFYLFNVYVPCDDTAKQMLWDSLSGKIQQLVGKKVCVCGDFNAVRCDEERRSVRQGMRSLDCGPFNQFIEENGLVDLPLSGRRYTWFKGDGRSMSRLDRFLLSEEWCLVWPNFDEENWGPRPVRMLKCWHDNPGFRQFVVDKWKSLQIDGCGGFVLKEKLKLIKLALKEWHNTHARNLPGRINDLKVRLSVLDSKGGEEELTDEEMAEFRSISFDIHSLSRVNTSISWQQSRILWLREGDANSKYFHSVLASRRRQNALSSIMVDGERVEGVQPVRQAVFTHFSSHFRACNVARPTVEELQFSTLTYAEGGSLVRPFSVDEVKAAIWDCDSFKSPGPDGINFGFLKEFWSEMKVDIMRFVTEFHRNGKLSKGINSTFITLIPKVDSPQKLNDFRPISLVGSLYKIPAKVLANRLRLVIGSVVSEAQTAFVKDRQILDGILIANEVVDEARKSNKELLLFKVDFEKAYDSVDWGYLDTVVRKMSFPTLWRKWISECVCTATASVLVNEGLNVMMRAMVQSNLFSGYNIGSVNPIVVSHLQFADDTLLLGIKSWANVRALRTVLVLFEKVSGLKVNFHKSMLVGVNIGDSWLTEAASVIGCKVGKVPFVYLGLPVGGDLCRLSFSEPVVSSIRTKLSRWKNRLLSFGGRLILLKSVLTSLPVYALFVFKAPLGIISSLESLLSNFFWGGGRGIGRLLGLVGRMGGMWYRVLVARYGEEAGRLAVGGRRGSAWWREVSRIRDGEDAVGRGWFAESVERRVGNGADTLFWSDPWLEGVPLCVRFRRLFDLAVNQSISVADMWELGWGEGGAGWQWRRQLWVWEEEMLEECLGLFYSTVLQTNIPDSWIWHHDTSGGYSVRGAYSLLTTTDGGTTTGASELIWHKHVPLKISVLAWRLFRNRLPTKDNLGARNIIPLDARFCVNGCGEQETANHLFLACPVIAPLWGMVRSWLGVAPAGTELVQDNFVQFVASLGGSRIRRSCLQLVWLCCISVIWHERNNRVFKAVGITIPQMLDKIKLCTYWWLKAHNASMGINTHRWWSNPWVCMGID</sequence>
<dbReference type="CDD" id="cd01650">
    <property type="entry name" value="RT_nLTR_like"/>
    <property type="match status" value="1"/>
</dbReference>
<evidence type="ECO:0000313" key="7">
    <source>
        <dbReference type="Proteomes" id="UP000242715"/>
    </source>
</evidence>
<evidence type="ECO:0000256" key="3">
    <source>
        <dbReference type="SAM" id="MobiDB-lite"/>
    </source>
</evidence>
<dbReference type="Pfam" id="PF00078">
    <property type="entry name" value="RVT_1"/>
    <property type="match status" value="1"/>
</dbReference>
<protein>
    <recommendedName>
        <fullName evidence="8">Reverse transcriptase domain-containing protein</fullName>
    </recommendedName>
</protein>
<dbReference type="GO" id="GO:0003723">
    <property type="term" value="F:RNA binding"/>
    <property type="evidence" value="ECO:0007669"/>
    <property type="project" value="UniProtKB-UniRule"/>
</dbReference>
<accession>A0A2Z6PK79</accession>
<keyword evidence="2" id="KW-0175">Coiled coil</keyword>
<feature type="region of interest" description="Disordered" evidence="3">
    <location>
        <begin position="40"/>
        <end position="65"/>
    </location>
</feature>
<evidence type="ECO:0000259" key="5">
    <source>
        <dbReference type="PROSITE" id="PS50878"/>
    </source>
</evidence>
<evidence type="ECO:0000256" key="1">
    <source>
        <dbReference type="PROSITE-ProRule" id="PRU00176"/>
    </source>
</evidence>
<dbReference type="EMBL" id="DF975000">
    <property type="protein sequence ID" value="GAU51172.1"/>
    <property type="molecule type" value="Genomic_DNA"/>
</dbReference>
<dbReference type="Pfam" id="PF03372">
    <property type="entry name" value="Exo_endo_phos"/>
    <property type="match status" value="1"/>
</dbReference>
<gene>
    <name evidence="6" type="ORF">TSUD_412070</name>
</gene>
<dbReference type="OrthoDB" id="1436119at2759"/>
<dbReference type="InterPro" id="IPR026960">
    <property type="entry name" value="RVT-Znf"/>
</dbReference>
<dbReference type="SUPFAM" id="SSF54928">
    <property type="entry name" value="RNA-binding domain, RBD"/>
    <property type="match status" value="1"/>
</dbReference>
<name>A0A2Z6PK79_TRISU</name>
<dbReference type="Gene3D" id="3.30.70.330">
    <property type="match status" value="1"/>
</dbReference>
<evidence type="ECO:0000313" key="6">
    <source>
        <dbReference type="EMBL" id="GAU51172.1"/>
    </source>
</evidence>
<evidence type="ECO:0008006" key="8">
    <source>
        <dbReference type="Google" id="ProtNLM"/>
    </source>
</evidence>
<evidence type="ECO:0000256" key="2">
    <source>
        <dbReference type="SAM" id="Coils"/>
    </source>
</evidence>
<organism evidence="6 7">
    <name type="scientific">Trifolium subterraneum</name>
    <name type="common">Subterranean clover</name>
    <dbReference type="NCBI Taxonomy" id="3900"/>
    <lineage>
        <taxon>Eukaryota</taxon>
        <taxon>Viridiplantae</taxon>
        <taxon>Streptophyta</taxon>
        <taxon>Embryophyta</taxon>
        <taxon>Tracheophyta</taxon>
        <taxon>Spermatophyta</taxon>
        <taxon>Magnoliopsida</taxon>
        <taxon>eudicotyledons</taxon>
        <taxon>Gunneridae</taxon>
        <taxon>Pentapetalae</taxon>
        <taxon>rosids</taxon>
        <taxon>fabids</taxon>
        <taxon>Fabales</taxon>
        <taxon>Fabaceae</taxon>
        <taxon>Papilionoideae</taxon>
        <taxon>50 kb inversion clade</taxon>
        <taxon>NPAAA clade</taxon>
        <taxon>Hologalegina</taxon>
        <taxon>IRL clade</taxon>
        <taxon>Trifolieae</taxon>
        <taxon>Trifolium</taxon>
    </lineage>
</organism>
<dbReference type="PANTHER" id="PTHR33116:SF78">
    <property type="entry name" value="OS12G0587133 PROTEIN"/>
    <property type="match status" value="1"/>
</dbReference>
<dbReference type="InterPro" id="IPR035979">
    <property type="entry name" value="RBD_domain_sf"/>
</dbReference>
<dbReference type="Proteomes" id="UP000242715">
    <property type="component" value="Unassembled WGS sequence"/>
</dbReference>
<dbReference type="PROSITE" id="PS50102">
    <property type="entry name" value="RRM"/>
    <property type="match status" value="1"/>
</dbReference>
<dbReference type="GO" id="GO:0003824">
    <property type="term" value="F:catalytic activity"/>
    <property type="evidence" value="ECO:0007669"/>
    <property type="project" value="InterPro"/>
</dbReference>
<feature type="domain" description="RRM" evidence="4">
    <location>
        <begin position="74"/>
        <end position="151"/>
    </location>
</feature>
<feature type="region of interest" description="Disordered" evidence="3">
    <location>
        <begin position="545"/>
        <end position="581"/>
    </location>
</feature>
<dbReference type="SMART" id="SM00360">
    <property type="entry name" value="RRM"/>
    <property type="match status" value="1"/>
</dbReference>
<feature type="coiled-coil region" evidence="2">
    <location>
        <begin position="459"/>
        <end position="486"/>
    </location>
</feature>
<dbReference type="InterPro" id="IPR005135">
    <property type="entry name" value="Endo/exonuclease/phosphatase"/>
</dbReference>
<dbReference type="InterPro" id="IPR036691">
    <property type="entry name" value="Endo/exonu/phosph_ase_sf"/>
</dbReference>
<reference evidence="7" key="1">
    <citation type="journal article" date="2017" name="Front. Plant Sci.">
        <title>Climate Clever Clovers: New Paradigm to Reduce the Environmental Footprint of Ruminants by Breeding Low Methanogenic Forages Utilizing Haplotype Variation.</title>
        <authorList>
            <person name="Kaur P."/>
            <person name="Appels R."/>
            <person name="Bayer P.E."/>
            <person name="Keeble-Gagnere G."/>
            <person name="Wang J."/>
            <person name="Hirakawa H."/>
            <person name="Shirasawa K."/>
            <person name="Vercoe P."/>
            <person name="Stefanova K."/>
            <person name="Durmic Z."/>
            <person name="Nichols P."/>
            <person name="Revell C."/>
            <person name="Isobe S.N."/>
            <person name="Edwards D."/>
            <person name="Erskine W."/>
        </authorList>
    </citation>
    <scope>NUCLEOTIDE SEQUENCE [LARGE SCALE GENOMIC DNA]</scope>
    <source>
        <strain evidence="7">cv. Daliak</strain>
    </source>
</reference>
<feature type="domain" description="Reverse transcriptase" evidence="5">
    <location>
        <begin position="1210"/>
        <end position="1461"/>
    </location>
</feature>